<comment type="similarity">
    <text evidence="17">Belongs to the TRAFAC class TrmE-Era-EngA-EngB-Septin-like GTPase superfamily. FeoB GTPase (TC 9.A.8) family.</text>
</comment>
<proteinExistence type="inferred from homology"/>
<dbReference type="InterPro" id="IPR030389">
    <property type="entry name" value="G_FEOB_dom"/>
</dbReference>
<protein>
    <recommendedName>
        <fullName evidence="14 17">Ferrous iron transport protein B</fullName>
    </recommendedName>
</protein>
<keyword evidence="7 17" id="KW-0812">Transmembrane</keyword>
<evidence type="ECO:0000256" key="12">
    <source>
        <dbReference type="ARBA" id="ARBA00023134"/>
    </source>
</evidence>
<reference evidence="19" key="2">
    <citation type="submission" date="2021-04" db="EMBL/GenBank/DDBJ databases">
        <authorList>
            <person name="Gilroy R."/>
        </authorList>
    </citation>
    <scope>NUCLEOTIDE SEQUENCE</scope>
    <source>
        <strain evidence="19">5790</strain>
    </source>
</reference>
<feature type="binding site" evidence="16">
    <location>
        <position position="23"/>
    </location>
    <ligand>
        <name>Mg(2+)</name>
        <dbReference type="ChEBI" id="CHEBI:18420"/>
        <label>2</label>
    </ligand>
</feature>
<dbReference type="Gene3D" id="1.10.287.1770">
    <property type="match status" value="1"/>
</dbReference>
<keyword evidence="4" id="KW-1003">Cell membrane</keyword>
<dbReference type="InterPro" id="IPR027417">
    <property type="entry name" value="P-loop_NTPase"/>
</dbReference>
<feature type="transmembrane region" description="Helical" evidence="17">
    <location>
        <begin position="343"/>
        <end position="363"/>
    </location>
</feature>
<dbReference type="CDD" id="cd01879">
    <property type="entry name" value="FeoB"/>
    <property type="match status" value="1"/>
</dbReference>
<dbReference type="EMBL" id="DXIJ01000039">
    <property type="protein sequence ID" value="HIV85566.1"/>
    <property type="molecule type" value="Genomic_DNA"/>
</dbReference>
<evidence type="ECO:0000256" key="17">
    <source>
        <dbReference type="RuleBase" id="RU362098"/>
    </source>
</evidence>
<dbReference type="GO" id="GO:0046872">
    <property type="term" value="F:metal ion binding"/>
    <property type="evidence" value="ECO:0007669"/>
    <property type="project" value="UniProtKB-KW"/>
</dbReference>
<dbReference type="InterPro" id="IPR011642">
    <property type="entry name" value="Gate_dom"/>
</dbReference>
<dbReference type="InterPro" id="IPR050860">
    <property type="entry name" value="FeoB_GTPase"/>
</dbReference>
<evidence type="ECO:0000313" key="19">
    <source>
        <dbReference type="EMBL" id="HIV85566.1"/>
    </source>
</evidence>
<feature type="transmembrane region" description="Helical" evidence="17">
    <location>
        <begin position="657"/>
        <end position="679"/>
    </location>
</feature>
<evidence type="ECO:0000256" key="10">
    <source>
        <dbReference type="ARBA" id="ARBA00023004"/>
    </source>
</evidence>
<feature type="binding site" evidence="16">
    <location>
        <position position="24"/>
    </location>
    <ligand>
        <name>Mg(2+)</name>
        <dbReference type="ChEBI" id="CHEBI:18420"/>
        <label>2</label>
    </ligand>
</feature>
<organism evidence="19 20">
    <name type="scientific">Candidatus Monoglobus merdigallinarum</name>
    <dbReference type="NCBI Taxonomy" id="2838698"/>
    <lineage>
        <taxon>Bacteria</taxon>
        <taxon>Bacillati</taxon>
        <taxon>Bacillota</taxon>
        <taxon>Clostridia</taxon>
        <taxon>Monoglobales</taxon>
        <taxon>Monoglobaceae</taxon>
        <taxon>Monoglobus</taxon>
    </lineage>
</organism>
<feature type="transmembrane region" description="Helical" evidence="17">
    <location>
        <begin position="624"/>
        <end position="645"/>
    </location>
</feature>
<evidence type="ECO:0000256" key="14">
    <source>
        <dbReference type="NCBIfam" id="TIGR00437"/>
    </source>
</evidence>
<keyword evidence="5 17" id="KW-0410">Iron transport</keyword>
<dbReference type="Pfam" id="PF07670">
    <property type="entry name" value="Gate"/>
    <property type="match status" value="2"/>
</dbReference>
<keyword evidence="8 15" id="KW-0547">Nucleotide-binding</keyword>
<dbReference type="AlphaFoldDB" id="A0A9D1PPL4"/>
<feature type="domain" description="FeoB-type G" evidence="18">
    <location>
        <begin position="2"/>
        <end position="163"/>
    </location>
</feature>
<keyword evidence="10 17" id="KW-0408">Iron</keyword>
<evidence type="ECO:0000313" key="20">
    <source>
        <dbReference type="Proteomes" id="UP000824162"/>
    </source>
</evidence>
<dbReference type="NCBIfam" id="TIGR00437">
    <property type="entry name" value="feoB"/>
    <property type="match status" value="1"/>
</dbReference>
<reference evidence="19" key="1">
    <citation type="journal article" date="2021" name="PeerJ">
        <title>Extensive microbial diversity within the chicken gut microbiome revealed by metagenomics and culture.</title>
        <authorList>
            <person name="Gilroy R."/>
            <person name="Ravi A."/>
            <person name="Getino M."/>
            <person name="Pursley I."/>
            <person name="Horton D.L."/>
            <person name="Alikhan N.F."/>
            <person name="Baker D."/>
            <person name="Gharbi K."/>
            <person name="Hall N."/>
            <person name="Watson M."/>
            <person name="Adriaenssens E.M."/>
            <person name="Foster-Nyarko E."/>
            <person name="Jarju S."/>
            <person name="Secka A."/>
            <person name="Antonio M."/>
            <person name="Oren A."/>
            <person name="Chaudhuri R.R."/>
            <person name="La Ragione R."/>
            <person name="Hildebrand F."/>
            <person name="Pallen M.J."/>
        </authorList>
    </citation>
    <scope>NUCLEOTIDE SEQUENCE</scope>
    <source>
        <strain evidence="19">5790</strain>
    </source>
</reference>
<keyword evidence="16" id="KW-0479">Metal-binding</keyword>
<dbReference type="PROSITE" id="PS51711">
    <property type="entry name" value="G_FEOB"/>
    <property type="match status" value="1"/>
</dbReference>
<evidence type="ECO:0000256" key="16">
    <source>
        <dbReference type="PIRSR" id="PIRSR603373-2"/>
    </source>
</evidence>
<gene>
    <name evidence="19" type="primary">feoB</name>
    <name evidence="19" type="ORF">H9900_02015</name>
</gene>
<feature type="binding site" evidence="16">
    <location>
        <position position="20"/>
    </location>
    <ligand>
        <name>Mg(2+)</name>
        <dbReference type="ChEBI" id="CHEBI:18420"/>
        <label>2</label>
    </ligand>
</feature>
<dbReference type="SUPFAM" id="SSF52540">
    <property type="entry name" value="P-loop containing nucleoside triphosphate hydrolases"/>
    <property type="match status" value="1"/>
</dbReference>
<evidence type="ECO:0000256" key="13">
    <source>
        <dbReference type="ARBA" id="ARBA00023136"/>
    </source>
</evidence>
<evidence type="ECO:0000256" key="7">
    <source>
        <dbReference type="ARBA" id="ARBA00022692"/>
    </source>
</evidence>
<feature type="transmembrane region" description="Helical" evidence="17">
    <location>
        <begin position="685"/>
        <end position="704"/>
    </location>
</feature>
<dbReference type="GO" id="GO:0015093">
    <property type="term" value="F:ferrous iron transmembrane transporter activity"/>
    <property type="evidence" value="ECO:0007669"/>
    <property type="project" value="UniProtKB-UniRule"/>
</dbReference>
<evidence type="ECO:0000259" key="18">
    <source>
        <dbReference type="PROSITE" id="PS51711"/>
    </source>
</evidence>
<dbReference type="PANTHER" id="PTHR43185:SF1">
    <property type="entry name" value="FE(2+) TRANSPORTER FEOB"/>
    <property type="match status" value="1"/>
</dbReference>
<dbReference type="Pfam" id="PF17910">
    <property type="entry name" value="FeoB_Cyto"/>
    <property type="match status" value="1"/>
</dbReference>
<evidence type="ECO:0000256" key="3">
    <source>
        <dbReference type="ARBA" id="ARBA00022448"/>
    </source>
</evidence>
<feature type="transmembrane region" description="Helical" evidence="17">
    <location>
        <begin position="461"/>
        <end position="481"/>
    </location>
</feature>
<dbReference type="Proteomes" id="UP000824162">
    <property type="component" value="Unassembled WGS sequence"/>
</dbReference>
<evidence type="ECO:0000256" key="15">
    <source>
        <dbReference type="PIRSR" id="PIRSR603373-1"/>
    </source>
</evidence>
<evidence type="ECO:0000256" key="2">
    <source>
        <dbReference type="ARBA" id="ARBA00004429"/>
    </source>
</evidence>
<keyword evidence="11" id="KW-0406">Ion transport</keyword>
<feature type="binding site" evidence="15">
    <location>
        <begin position="9"/>
        <end position="16"/>
    </location>
    <ligand>
        <name>GTP</name>
        <dbReference type="ChEBI" id="CHEBI:37565"/>
        <label>1</label>
    </ligand>
</feature>
<comment type="caution">
    <text evidence="19">The sequence shown here is derived from an EMBL/GenBank/DDBJ whole genome shotgun (WGS) entry which is preliminary data.</text>
</comment>
<dbReference type="InterPro" id="IPR041069">
    <property type="entry name" value="FeoB_Cyto"/>
</dbReference>
<keyword evidence="12 15" id="KW-0342">GTP-binding</keyword>
<evidence type="ECO:0000256" key="8">
    <source>
        <dbReference type="ARBA" id="ARBA00022741"/>
    </source>
</evidence>
<keyword evidence="6" id="KW-0997">Cell inner membrane</keyword>
<name>A0A9D1PPL4_9FIRM</name>
<evidence type="ECO:0000256" key="5">
    <source>
        <dbReference type="ARBA" id="ARBA00022496"/>
    </source>
</evidence>
<dbReference type="Pfam" id="PF02421">
    <property type="entry name" value="FeoB_N"/>
    <property type="match status" value="1"/>
</dbReference>
<dbReference type="InterPro" id="IPR011640">
    <property type="entry name" value="Fe2_transport_prot_B_C"/>
</dbReference>
<feature type="transmembrane region" description="Helical" evidence="17">
    <location>
        <begin position="369"/>
        <end position="387"/>
    </location>
</feature>
<sequence>MTVKIALAGNPNCGKTTVFNNLTGSNQYVGNWPGVTVEKKEGLLKGRSDVVIMDLPGIYSLSPYTAEEVIAREYLVMERPDAILNIIDGTNIERNLYLTTQLLELGIPLTLAVNMADVLKKQGQILSLKRLSNELGVTVTEISAVKNWGLDEAAEKAVRLAKHGPRPMPLRFNGRLENSLFEITAALDKTVPNEQKRFFAIKLFERDSRIDEHIDLAPIHNISKAIADAEKIFDDDSESIIINERYTVISSIIKKCCIHKPAPAENASYKIDKILTNRFLAFPIFALIMFAVYFISVTTIGTYLSDFVNNSIFGSGFWILNTFVPGIPDIVQNLLLSINASEWLISLIIDGIIAGVGSVLGFVPQIMVLFFLLSFLEGCGYMARVAFIMDRVFKKFGLSGKSFIPIMIGAGCGVPGIMSSRTIENSSDRRMTVITTTFIPCGAKLPMIAMLSGVAAGNAYWAAPSAYLIGLCAIMVSGLILKKTKIFSDNNTPFIMELPPYHMPTFKNVMRNTWDRAETFIKKAGSVILLSAIVIWLLSNLGFTNSGFGFVNSYSDGILAFLGKAVSYIFIPLGFGSWEAAVAVLTGLVAKENIVSTLAVLLNFNAPEAAYAANALDGYFTPLTAYSFMVFNLLCMPCFAAMAAISREMNSNKWTLFAFFYQTAFAYIVSMCIYQIGLFLTTAEFGFFTALSFAAVLILIYLLFRKNTASHQSSTTDSL</sequence>
<feature type="transmembrane region" description="Helical" evidence="17">
    <location>
        <begin position="279"/>
        <end position="300"/>
    </location>
</feature>
<dbReference type="GO" id="GO:0005525">
    <property type="term" value="F:GTP binding"/>
    <property type="evidence" value="ECO:0007669"/>
    <property type="project" value="UniProtKB-KW"/>
</dbReference>
<dbReference type="Pfam" id="PF07664">
    <property type="entry name" value="FeoB_C"/>
    <property type="match status" value="1"/>
</dbReference>
<keyword evidence="16" id="KW-0460">Magnesium</keyword>
<evidence type="ECO:0000256" key="1">
    <source>
        <dbReference type="ARBA" id="ARBA00003926"/>
    </source>
</evidence>
<dbReference type="PANTHER" id="PTHR43185">
    <property type="entry name" value="FERROUS IRON TRANSPORT PROTEIN B"/>
    <property type="match status" value="1"/>
</dbReference>
<feature type="transmembrane region" description="Helical" evidence="17">
    <location>
        <begin position="431"/>
        <end position="455"/>
    </location>
</feature>
<dbReference type="GO" id="GO:0005886">
    <property type="term" value="C:plasma membrane"/>
    <property type="evidence" value="ECO:0007669"/>
    <property type="project" value="UniProtKB-SubCell"/>
</dbReference>
<feature type="binding site" evidence="15">
    <location>
        <begin position="34"/>
        <end position="38"/>
    </location>
    <ligand>
        <name>GTP</name>
        <dbReference type="ChEBI" id="CHEBI:37565"/>
        <label>1</label>
    </ligand>
</feature>
<dbReference type="Gene3D" id="3.40.50.300">
    <property type="entry name" value="P-loop containing nucleotide triphosphate hydrolases"/>
    <property type="match status" value="1"/>
</dbReference>
<keyword evidence="3 17" id="KW-0813">Transport</keyword>
<comment type="function">
    <text evidence="1 17">Probable transporter of a GTP-driven Fe(2+) uptake system.</text>
</comment>
<feature type="binding site" evidence="15">
    <location>
        <begin position="114"/>
        <end position="117"/>
    </location>
    <ligand>
        <name>GTP</name>
        <dbReference type="ChEBI" id="CHEBI:37565"/>
        <label>1</label>
    </ligand>
</feature>
<evidence type="ECO:0000256" key="6">
    <source>
        <dbReference type="ARBA" id="ARBA00022519"/>
    </source>
</evidence>
<keyword evidence="9 17" id="KW-1133">Transmembrane helix</keyword>
<accession>A0A9D1PPL4</accession>
<evidence type="ECO:0000256" key="9">
    <source>
        <dbReference type="ARBA" id="ARBA00022989"/>
    </source>
</evidence>
<comment type="subcellular location">
    <subcellularLocation>
        <location evidence="2">Cell inner membrane</location>
        <topology evidence="2">Multi-pass membrane protein</topology>
    </subcellularLocation>
    <subcellularLocation>
        <location evidence="17">Cell membrane</location>
        <topology evidence="17">Multi-pass membrane protein</topology>
    </subcellularLocation>
</comment>
<evidence type="ECO:0000256" key="4">
    <source>
        <dbReference type="ARBA" id="ARBA00022475"/>
    </source>
</evidence>
<feature type="binding site" evidence="15">
    <location>
        <begin position="54"/>
        <end position="57"/>
    </location>
    <ligand>
        <name>GTP</name>
        <dbReference type="ChEBI" id="CHEBI:37565"/>
        <label>1</label>
    </ligand>
</feature>
<dbReference type="InterPro" id="IPR003373">
    <property type="entry name" value="Fe2_transport_prot-B"/>
</dbReference>
<evidence type="ECO:0000256" key="11">
    <source>
        <dbReference type="ARBA" id="ARBA00023065"/>
    </source>
</evidence>
<dbReference type="FunFam" id="3.40.50.300:FF:000426">
    <property type="entry name" value="Ferrous iron transport protein B"/>
    <property type="match status" value="1"/>
</dbReference>
<keyword evidence="13 17" id="KW-0472">Membrane</keyword>